<gene>
    <name evidence="8" type="ORF">BEL07_12525</name>
</gene>
<keyword evidence="3" id="KW-0285">Flavoprotein</keyword>
<dbReference type="AlphaFoldDB" id="A0A1E8Q5V9"/>
<feature type="compositionally biased region" description="Basic and acidic residues" evidence="6">
    <location>
        <begin position="130"/>
        <end position="148"/>
    </location>
</feature>
<dbReference type="InterPro" id="IPR012132">
    <property type="entry name" value="GMC_OxRdtase"/>
</dbReference>
<dbReference type="InterPro" id="IPR036188">
    <property type="entry name" value="FAD/NAD-bd_sf"/>
</dbReference>
<sequence length="526" mass="56967">MESWDYIVVGAGSAGAVVASRLTEDPAVRVLLIEAGGSHRRLRVAMPAAFPTQFKTALDWQFHTEPERFLDGRSLFHPRGKMLGGCSSMNAMIYIRGNRDDYDSWAKAGATGWSYDEVLPYFRRAEANSRGEDTYHGGDGPLRVEDPRSPNPLSRSIVAAMVATGIEPNDDFNGPEQFGAGFFQLTQRRGRRWTTADGYVAPARRRENLDIATKTHVLGVRIERGRAVGVDVQRNGRRVLLRADREVVLSAGALNTPQLLMLSGVGPADHLTDHGVPVVVDNPNVGSHLMDHPLYTVNFDAPGATGTLESARTPRQLADFLVRGRGLLTSNIPECGGFTDRRPGDTGPVMQFMCCPGFLQNHGFTTHDGPGFTIACSLVAPLSRGAVRLRSADPRDAVAVRFDYFAERADMEAMIDGIQRAREIAAAPPLKGITGREINPGAAARTRADLADSVRRLAEHTYHPACSARIGSEDDGVVDAELRVHGVERLRVADASVFPTVPHGNTHAPTVMVGEKAADLLRAAAD</sequence>
<comment type="caution">
    <text evidence="8">The sequence shown here is derived from an EMBL/GenBank/DDBJ whole genome shotgun (WGS) entry which is preliminary data.</text>
</comment>
<dbReference type="PROSITE" id="PS00624">
    <property type="entry name" value="GMC_OXRED_2"/>
    <property type="match status" value="1"/>
</dbReference>
<accession>A0A1E8Q5V9</accession>
<dbReference type="Gene3D" id="3.30.560.10">
    <property type="entry name" value="Glucose Oxidase, domain 3"/>
    <property type="match status" value="1"/>
</dbReference>
<evidence type="ECO:0000313" key="9">
    <source>
        <dbReference type="Proteomes" id="UP000178953"/>
    </source>
</evidence>
<feature type="domain" description="Glucose-methanol-choline oxidoreductase N-terminal" evidence="7">
    <location>
        <begin position="252"/>
        <end position="266"/>
    </location>
</feature>
<feature type="binding site" evidence="5">
    <location>
        <position position="217"/>
    </location>
    <ligand>
        <name>FAD</name>
        <dbReference type="ChEBI" id="CHEBI:57692"/>
    </ligand>
</feature>
<organism evidence="8 9">
    <name type="scientific">Mycolicibacterium grossiae</name>
    <dbReference type="NCBI Taxonomy" id="1552759"/>
    <lineage>
        <taxon>Bacteria</taxon>
        <taxon>Bacillati</taxon>
        <taxon>Actinomycetota</taxon>
        <taxon>Actinomycetes</taxon>
        <taxon>Mycobacteriales</taxon>
        <taxon>Mycobacteriaceae</taxon>
        <taxon>Mycolicibacterium</taxon>
    </lineage>
</organism>
<proteinExistence type="inferred from homology"/>
<dbReference type="Pfam" id="PF05199">
    <property type="entry name" value="GMC_oxred_C"/>
    <property type="match status" value="1"/>
</dbReference>
<dbReference type="Gene3D" id="3.50.50.60">
    <property type="entry name" value="FAD/NAD(P)-binding domain"/>
    <property type="match status" value="1"/>
</dbReference>
<keyword evidence="4 5" id="KW-0274">FAD</keyword>
<evidence type="ECO:0000259" key="7">
    <source>
        <dbReference type="PROSITE" id="PS00624"/>
    </source>
</evidence>
<dbReference type="Pfam" id="PF00732">
    <property type="entry name" value="GMC_oxred_N"/>
    <property type="match status" value="1"/>
</dbReference>
<comment type="cofactor">
    <cofactor evidence="1 5">
        <name>FAD</name>
        <dbReference type="ChEBI" id="CHEBI:57692"/>
    </cofactor>
</comment>
<evidence type="ECO:0000313" key="8">
    <source>
        <dbReference type="EMBL" id="OFJ53430.1"/>
    </source>
</evidence>
<evidence type="ECO:0000256" key="1">
    <source>
        <dbReference type="ARBA" id="ARBA00001974"/>
    </source>
</evidence>
<comment type="similarity">
    <text evidence="2">Belongs to the GMC oxidoreductase family.</text>
</comment>
<evidence type="ECO:0000256" key="3">
    <source>
        <dbReference type="ARBA" id="ARBA00022630"/>
    </source>
</evidence>
<evidence type="ECO:0000256" key="2">
    <source>
        <dbReference type="ARBA" id="ARBA00010790"/>
    </source>
</evidence>
<dbReference type="SUPFAM" id="SSF54373">
    <property type="entry name" value="FAD-linked reductases, C-terminal domain"/>
    <property type="match status" value="1"/>
</dbReference>
<dbReference type="InterPro" id="IPR007867">
    <property type="entry name" value="GMC_OxRtase_C"/>
</dbReference>
<dbReference type="EMBL" id="MCHX01000025">
    <property type="protein sequence ID" value="OFJ53430.1"/>
    <property type="molecule type" value="Genomic_DNA"/>
</dbReference>
<dbReference type="SUPFAM" id="SSF51905">
    <property type="entry name" value="FAD/NAD(P)-binding domain"/>
    <property type="match status" value="1"/>
</dbReference>
<feature type="region of interest" description="Disordered" evidence="6">
    <location>
        <begin position="130"/>
        <end position="150"/>
    </location>
</feature>
<dbReference type="InterPro" id="IPR000172">
    <property type="entry name" value="GMC_OxRdtase_N"/>
</dbReference>
<dbReference type="Proteomes" id="UP000178953">
    <property type="component" value="Unassembled WGS sequence"/>
</dbReference>
<keyword evidence="9" id="KW-1185">Reference proteome</keyword>
<evidence type="ECO:0000256" key="6">
    <source>
        <dbReference type="SAM" id="MobiDB-lite"/>
    </source>
</evidence>
<evidence type="ECO:0000256" key="5">
    <source>
        <dbReference type="PIRSR" id="PIRSR000137-2"/>
    </source>
</evidence>
<evidence type="ECO:0000256" key="4">
    <source>
        <dbReference type="ARBA" id="ARBA00022827"/>
    </source>
</evidence>
<dbReference type="PANTHER" id="PTHR11552">
    <property type="entry name" value="GLUCOSE-METHANOL-CHOLINE GMC OXIDOREDUCTASE"/>
    <property type="match status" value="1"/>
</dbReference>
<dbReference type="GO" id="GO:0016614">
    <property type="term" value="F:oxidoreductase activity, acting on CH-OH group of donors"/>
    <property type="evidence" value="ECO:0007669"/>
    <property type="project" value="InterPro"/>
</dbReference>
<dbReference type="PIRSF" id="PIRSF000137">
    <property type="entry name" value="Alcohol_oxidase"/>
    <property type="match status" value="1"/>
</dbReference>
<name>A0A1E8Q5V9_9MYCO</name>
<dbReference type="RefSeq" id="WP_070353430.1">
    <property type="nucleotide sequence ID" value="NZ_CP043474.1"/>
</dbReference>
<protein>
    <recommendedName>
        <fullName evidence="7">Glucose-methanol-choline oxidoreductase N-terminal domain-containing protein</fullName>
    </recommendedName>
</protein>
<reference evidence="8 9" key="1">
    <citation type="submission" date="2016-09" db="EMBL/GenBank/DDBJ databases">
        <title>genome sequence of Mycobacterium sp. 739 SCH.</title>
        <authorList>
            <person name="Greninger A.L."/>
            <person name="Qin X."/>
            <person name="Jerome K."/>
            <person name="Vora S."/>
            <person name="Quinn K."/>
        </authorList>
    </citation>
    <scope>NUCLEOTIDE SEQUENCE [LARGE SCALE GENOMIC DNA]</scope>
    <source>
        <strain evidence="8 9">SCH</strain>
    </source>
</reference>
<dbReference type="GO" id="GO:0050660">
    <property type="term" value="F:flavin adenine dinucleotide binding"/>
    <property type="evidence" value="ECO:0007669"/>
    <property type="project" value="InterPro"/>
</dbReference>
<dbReference type="PANTHER" id="PTHR11552:SF147">
    <property type="entry name" value="CHOLINE DEHYDROGENASE, MITOCHONDRIAL"/>
    <property type="match status" value="1"/>
</dbReference>